<dbReference type="InterPro" id="IPR015421">
    <property type="entry name" value="PyrdxlP-dep_Trfase_major"/>
</dbReference>
<dbReference type="Gene3D" id="3.40.640.10">
    <property type="entry name" value="Type I PLP-dependent aspartate aminotransferase-like (Major domain)"/>
    <property type="match status" value="1"/>
</dbReference>
<name>A0A1G2BGL5_9BACT</name>
<comment type="cofactor">
    <cofactor evidence="1">
        <name>pyridoxal 5'-phosphate</name>
        <dbReference type="ChEBI" id="CHEBI:597326"/>
    </cofactor>
</comment>
<dbReference type="EMBL" id="MHKI01000003">
    <property type="protein sequence ID" value="OGY88314.1"/>
    <property type="molecule type" value="Genomic_DNA"/>
</dbReference>
<dbReference type="InterPro" id="IPR015424">
    <property type="entry name" value="PyrdxlP-dep_Trfase"/>
</dbReference>
<evidence type="ECO:0000259" key="6">
    <source>
        <dbReference type="Pfam" id="PF00155"/>
    </source>
</evidence>
<dbReference type="PANTHER" id="PTHR46383">
    <property type="entry name" value="ASPARTATE AMINOTRANSFERASE"/>
    <property type="match status" value="1"/>
</dbReference>
<dbReference type="Pfam" id="PF00155">
    <property type="entry name" value="Aminotran_1_2"/>
    <property type="match status" value="1"/>
</dbReference>
<evidence type="ECO:0000256" key="5">
    <source>
        <dbReference type="ARBA" id="ARBA00022898"/>
    </source>
</evidence>
<keyword evidence="4" id="KW-0808">Transferase</keyword>
<dbReference type="Proteomes" id="UP000176420">
    <property type="component" value="Unassembled WGS sequence"/>
</dbReference>
<feature type="domain" description="Aminotransferase class I/classII large" evidence="6">
    <location>
        <begin position="37"/>
        <end position="347"/>
    </location>
</feature>
<dbReference type="InterPro" id="IPR004839">
    <property type="entry name" value="Aminotransferase_I/II_large"/>
</dbReference>
<dbReference type="SUPFAM" id="SSF53383">
    <property type="entry name" value="PLP-dependent transferases"/>
    <property type="match status" value="1"/>
</dbReference>
<sequence length="408" mass="46096">MQKLKPSQRAINTKPSPIRGLVNLANIQKAKGVKVNHFNIGQPDFPTPKDFFTEVRKFKEKVVAYAPSQGRAETQEAWEVYFKSVGINYKAEECIVTLGGVEALFLAHAALLDAGDEILIFEPFYPYYENHADILGTKVVPISLSIKNGFHLPPEKEMQKKVTKRTKAILFCNPSNPTGVVFTPQEVKTVAKFAKKNKLWIIADEVYREYGFERAALSMAKIKEVQNQVILTDTTSKRFNLCGGRVGVLASHNKEFMQNVFKLAQSRESVPTIEQLAVVKLLKNAKKYYQPTIKLFKERRDAIYHGLQDIAKTVSGLTFQKPEGAFYIIVGLPIKNAQHFSEWLLTDFRHNNTTLCVSPAAGFYKTKGLGLNEIRLSYVVGIPIIKESMLMLKKALSEYQNKFPKLCK</sequence>
<keyword evidence="3" id="KW-0032">Aminotransferase</keyword>
<evidence type="ECO:0000313" key="7">
    <source>
        <dbReference type="EMBL" id="OGY88314.1"/>
    </source>
</evidence>
<dbReference type="InterPro" id="IPR015422">
    <property type="entry name" value="PyrdxlP-dep_Trfase_small"/>
</dbReference>
<dbReference type="CDD" id="cd00609">
    <property type="entry name" value="AAT_like"/>
    <property type="match status" value="1"/>
</dbReference>
<evidence type="ECO:0000256" key="1">
    <source>
        <dbReference type="ARBA" id="ARBA00001933"/>
    </source>
</evidence>
<keyword evidence="5" id="KW-0663">Pyridoxal phosphate</keyword>
<evidence type="ECO:0000256" key="4">
    <source>
        <dbReference type="ARBA" id="ARBA00022679"/>
    </source>
</evidence>
<dbReference type="InterPro" id="IPR050596">
    <property type="entry name" value="AspAT/PAT-like"/>
</dbReference>
<protein>
    <recommendedName>
        <fullName evidence="6">Aminotransferase class I/classII large domain-containing protein</fullName>
    </recommendedName>
</protein>
<proteinExistence type="inferred from homology"/>
<evidence type="ECO:0000256" key="3">
    <source>
        <dbReference type="ARBA" id="ARBA00022576"/>
    </source>
</evidence>
<dbReference type="NCBIfam" id="NF005744">
    <property type="entry name" value="PRK07568.1"/>
    <property type="match status" value="1"/>
</dbReference>
<organism evidence="7 8">
    <name type="scientific">Candidatus Kerfeldbacteria bacterium RIFOXYB2_FULL_38_14</name>
    <dbReference type="NCBI Taxonomy" id="1798547"/>
    <lineage>
        <taxon>Bacteria</taxon>
        <taxon>Candidatus Kerfeldiibacteriota</taxon>
    </lineage>
</organism>
<reference evidence="7 8" key="1">
    <citation type="journal article" date="2016" name="Nat. Commun.">
        <title>Thousands of microbial genomes shed light on interconnected biogeochemical processes in an aquifer system.</title>
        <authorList>
            <person name="Anantharaman K."/>
            <person name="Brown C.T."/>
            <person name="Hug L.A."/>
            <person name="Sharon I."/>
            <person name="Castelle C.J."/>
            <person name="Probst A.J."/>
            <person name="Thomas B.C."/>
            <person name="Singh A."/>
            <person name="Wilkins M.J."/>
            <person name="Karaoz U."/>
            <person name="Brodie E.L."/>
            <person name="Williams K.H."/>
            <person name="Hubbard S.S."/>
            <person name="Banfield J.F."/>
        </authorList>
    </citation>
    <scope>NUCLEOTIDE SEQUENCE [LARGE SCALE GENOMIC DNA]</scope>
</reference>
<dbReference type="PANTHER" id="PTHR46383:SF1">
    <property type="entry name" value="ASPARTATE AMINOTRANSFERASE"/>
    <property type="match status" value="1"/>
</dbReference>
<evidence type="ECO:0000256" key="2">
    <source>
        <dbReference type="ARBA" id="ARBA00007441"/>
    </source>
</evidence>
<dbReference type="GO" id="GO:0006520">
    <property type="term" value="P:amino acid metabolic process"/>
    <property type="evidence" value="ECO:0007669"/>
    <property type="project" value="InterPro"/>
</dbReference>
<gene>
    <name evidence="7" type="ORF">A2319_03900</name>
</gene>
<comment type="similarity">
    <text evidence="2">Belongs to the class-I pyridoxal-phosphate-dependent aminotransferase family.</text>
</comment>
<evidence type="ECO:0000313" key="8">
    <source>
        <dbReference type="Proteomes" id="UP000176420"/>
    </source>
</evidence>
<dbReference type="GO" id="GO:0008483">
    <property type="term" value="F:transaminase activity"/>
    <property type="evidence" value="ECO:0007669"/>
    <property type="project" value="UniProtKB-KW"/>
</dbReference>
<accession>A0A1G2BGL5</accession>
<dbReference type="GO" id="GO:0030170">
    <property type="term" value="F:pyridoxal phosphate binding"/>
    <property type="evidence" value="ECO:0007669"/>
    <property type="project" value="InterPro"/>
</dbReference>
<dbReference type="AlphaFoldDB" id="A0A1G2BGL5"/>
<comment type="caution">
    <text evidence="7">The sequence shown here is derived from an EMBL/GenBank/DDBJ whole genome shotgun (WGS) entry which is preliminary data.</text>
</comment>
<dbReference type="Gene3D" id="3.90.1150.10">
    <property type="entry name" value="Aspartate Aminotransferase, domain 1"/>
    <property type="match status" value="1"/>
</dbReference>